<evidence type="ECO:0000313" key="1">
    <source>
        <dbReference type="EMBL" id="KAJ7039738.1"/>
    </source>
</evidence>
<dbReference type="EMBL" id="JARJCM010000025">
    <property type="protein sequence ID" value="KAJ7039738.1"/>
    <property type="molecule type" value="Genomic_DNA"/>
</dbReference>
<name>A0AAD6T8I3_9AGAR</name>
<proteinExistence type="predicted"/>
<reference evidence="1" key="1">
    <citation type="submission" date="2023-03" db="EMBL/GenBank/DDBJ databases">
        <title>Massive genome expansion in bonnet fungi (Mycena s.s.) driven by repeated elements and novel gene families across ecological guilds.</title>
        <authorList>
            <consortium name="Lawrence Berkeley National Laboratory"/>
            <person name="Harder C.B."/>
            <person name="Miyauchi S."/>
            <person name="Viragh M."/>
            <person name="Kuo A."/>
            <person name="Thoen E."/>
            <person name="Andreopoulos B."/>
            <person name="Lu D."/>
            <person name="Skrede I."/>
            <person name="Drula E."/>
            <person name="Henrissat B."/>
            <person name="Morin E."/>
            <person name="Kohler A."/>
            <person name="Barry K."/>
            <person name="LaButti K."/>
            <person name="Morin E."/>
            <person name="Salamov A."/>
            <person name="Lipzen A."/>
            <person name="Mereny Z."/>
            <person name="Hegedus B."/>
            <person name="Baldrian P."/>
            <person name="Stursova M."/>
            <person name="Weitz H."/>
            <person name="Taylor A."/>
            <person name="Grigoriev I.V."/>
            <person name="Nagy L.G."/>
            <person name="Martin F."/>
            <person name="Kauserud H."/>
        </authorList>
    </citation>
    <scope>NUCLEOTIDE SEQUENCE</scope>
    <source>
        <strain evidence="1">CBHHK200</strain>
    </source>
</reference>
<evidence type="ECO:0000313" key="2">
    <source>
        <dbReference type="Proteomes" id="UP001218188"/>
    </source>
</evidence>
<keyword evidence="2" id="KW-1185">Reference proteome</keyword>
<dbReference type="AlphaFoldDB" id="A0AAD6T8I3"/>
<comment type="caution">
    <text evidence="1">The sequence shown here is derived from an EMBL/GenBank/DDBJ whole genome shotgun (WGS) entry which is preliminary data.</text>
</comment>
<accession>A0AAD6T8I3</accession>
<organism evidence="1 2">
    <name type="scientific">Mycena alexandri</name>
    <dbReference type="NCBI Taxonomy" id="1745969"/>
    <lineage>
        <taxon>Eukaryota</taxon>
        <taxon>Fungi</taxon>
        <taxon>Dikarya</taxon>
        <taxon>Basidiomycota</taxon>
        <taxon>Agaricomycotina</taxon>
        <taxon>Agaricomycetes</taxon>
        <taxon>Agaricomycetidae</taxon>
        <taxon>Agaricales</taxon>
        <taxon>Marasmiineae</taxon>
        <taxon>Mycenaceae</taxon>
        <taxon>Mycena</taxon>
    </lineage>
</organism>
<gene>
    <name evidence="1" type="ORF">C8F04DRAFT_1231168</name>
</gene>
<protein>
    <submittedName>
        <fullName evidence="1">Uncharacterized protein</fullName>
    </submittedName>
</protein>
<dbReference type="Proteomes" id="UP001218188">
    <property type="component" value="Unassembled WGS sequence"/>
</dbReference>
<sequence>MASPILPVYIYIFIYRGGPRREQEVPFLSGTGRVILPTYLPTNFRSWEGTPKKELGLFQRFQGFGSTTLKVRPPSKRVLGINQPLADCKGHGTASCSSESVQFTAAHQTRKSDCSEEASRLKPGANIVSLYPDRFSKFQALQVKVFEGVSRKGGETARARAAQGTGYFLASIELLGAPNWLLHDGDTRICAHRYICGMVFSSA</sequence>